<proteinExistence type="predicted"/>
<dbReference type="EMBL" id="ACCF01000219">
    <property type="protein sequence ID" value="EEF66359.1"/>
    <property type="molecule type" value="Genomic_DNA"/>
</dbReference>
<reference evidence="1 2" key="1">
    <citation type="submission" date="2008-12" db="EMBL/GenBank/DDBJ databases">
        <authorList>
            <person name="Fulton L."/>
            <person name="Clifton S."/>
            <person name="Fulton B."/>
            <person name="Xu J."/>
            <person name="Minx P."/>
            <person name="Pepin K.H."/>
            <person name="Johnson M."/>
            <person name="Bhonagiri V."/>
            <person name="Nash W.E."/>
            <person name="Mardis E.R."/>
            <person name="Wilson R.K."/>
        </authorList>
    </citation>
    <scope>NUCLEOTIDE SEQUENCE [LARGE SCALE GENOMIC DNA]</scope>
    <source>
        <strain evidence="1 2">DSM 12042</strain>
    </source>
</reference>
<sequence length="40" mass="4585">MTFYKRRWLFSAASSIIELSKSTRFDRSAGETKVKKGMGL</sequence>
<comment type="caution">
    <text evidence="1">The sequence shown here is derived from an EMBL/GenBank/DDBJ whole genome shotgun (WGS) entry which is preliminary data.</text>
</comment>
<organism evidence="1 2">
    <name type="scientific">Holdemania filiformis DSM 12042</name>
    <dbReference type="NCBI Taxonomy" id="545696"/>
    <lineage>
        <taxon>Bacteria</taxon>
        <taxon>Bacillati</taxon>
        <taxon>Bacillota</taxon>
        <taxon>Erysipelotrichia</taxon>
        <taxon>Erysipelotrichales</taxon>
        <taxon>Erysipelotrichaceae</taxon>
        <taxon>Holdemania</taxon>
    </lineage>
</organism>
<protein>
    <submittedName>
        <fullName evidence="1">Uncharacterized protein</fullName>
    </submittedName>
</protein>
<dbReference type="AlphaFoldDB" id="B9YCD0"/>
<accession>B9YCD0</accession>
<gene>
    <name evidence="1" type="ORF">HOLDEFILI_03489</name>
</gene>
<evidence type="ECO:0000313" key="2">
    <source>
        <dbReference type="Proteomes" id="UP000005950"/>
    </source>
</evidence>
<dbReference type="Proteomes" id="UP000005950">
    <property type="component" value="Unassembled WGS sequence"/>
</dbReference>
<reference evidence="1 2" key="2">
    <citation type="submission" date="2009-02" db="EMBL/GenBank/DDBJ databases">
        <title>Draft genome sequence of Holdemania filiformis DSM 12042.</title>
        <authorList>
            <person name="Sudarsanam P."/>
            <person name="Ley R."/>
            <person name="Guruge J."/>
            <person name="Turnbaugh P.J."/>
            <person name="Mahowald M."/>
            <person name="Liep D."/>
            <person name="Gordon J."/>
        </authorList>
    </citation>
    <scope>NUCLEOTIDE SEQUENCE [LARGE SCALE GENOMIC DNA]</scope>
    <source>
        <strain evidence="1 2">DSM 12042</strain>
    </source>
</reference>
<evidence type="ECO:0000313" key="1">
    <source>
        <dbReference type="EMBL" id="EEF66359.1"/>
    </source>
</evidence>
<name>B9YCD0_9FIRM</name>
<dbReference type="HOGENOM" id="CLU_3290772_0_0_9"/>